<keyword evidence="1" id="KW-0349">Heme</keyword>
<dbReference type="Pfam" id="PF00067">
    <property type="entry name" value="p450"/>
    <property type="match status" value="2"/>
</dbReference>
<dbReference type="AlphaFoldDB" id="A0A8J5RHZ8"/>
<comment type="similarity">
    <text evidence="1">Belongs to the cytochrome P450 family.</text>
</comment>
<dbReference type="Proteomes" id="UP000729402">
    <property type="component" value="Unassembled WGS sequence"/>
</dbReference>
<dbReference type="CDD" id="cd11072">
    <property type="entry name" value="CYP71-like"/>
    <property type="match status" value="1"/>
</dbReference>
<reference evidence="3" key="2">
    <citation type="submission" date="2021-02" db="EMBL/GenBank/DDBJ databases">
        <authorList>
            <person name="Kimball J.A."/>
            <person name="Haas M.W."/>
            <person name="Macchietto M."/>
            <person name="Kono T."/>
            <person name="Duquette J."/>
            <person name="Shao M."/>
        </authorList>
    </citation>
    <scope>NUCLEOTIDE SEQUENCE</scope>
    <source>
        <tissue evidence="3">Fresh leaf tissue</tissue>
    </source>
</reference>
<dbReference type="InterPro" id="IPR017972">
    <property type="entry name" value="Cyt_P450_CS"/>
</dbReference>
<name>A0A8J5RHZ8_ZIZPA</name>
<feature type="transmembrane region" description="Helical" evidence="2">
    <location>
        <begin position="524"/>
        <end position="546"/>
    </location>
</feature>
<keyword evidence="2" id="KW-0472">Membrane</keyword>
<gene>
    <name evidence="3" type="ORF">GUJ93_ZPchr0009g805</name>
</gene>
<evidence type="ECO:0008006" key="5">
    <source>
        <dbReference type="Google" id="ProtNLM"/>
    </source>
</evidence>
<dbReference type="InterPro" id="IPR001128">
    <property type="entry name" value="Cyt_P450"/>
</dbReference>
<dbReference type="GO" id="GO:0004497">
    <property type="term" value="F:monooxygenase activity"/>
    <property type="evidence" value="ECO:0007669"/>
    <property type="project" value="UniProtKB-KW"/>
</dbReference>
<dbReference type="PANTHER" id="PTHR47954:SF2">
    <property type="entry name" value="P450 71D11, PUTATIVE, EXPRESSED-RELATED"/>
    <property type="match status" value="1"/>
</dbReference>
<keyword evidence="2" id="KW-1133">Transmembrane helix</keyword>
<evidence type="ECO:0000256" key="2">
    <source>
        <dbReference type="SAM" id="Phobius"/>
    </source>
</evidence>
<keyword evidence="1" id="KW-0560">Oxidoreductase</keyword>
<evidence type="ECO:0000313" key="4">
    <source>
        <dbReference type="Proteomes" id="UP000729402"/>
    </source>
</evidence>
<sequence length="548" mass="61076">MDELFYHSLLLSVVTVTLLQLVKLFLRRRPRRPRTPPGPWKLPVIGSMHHLVNVLPHRALRDLAAVHGPLMMLQLGQTPLVVVSSKEMARSVLKTHDSNFATRPKLLAGEIVGYEWVDILFSPSGDYWRKLRQLCAAEILSPKRVLSFRHIREDEVMMRVSEIRAAGPSSPVNLSVMFHSVTNSIVSRAAFGKKRRNAAEFMAAIKAGVGLASGFNVPDLFPTWTAILASLTGMTRSLRGIHGTVDSILEEIIEERKAARDDKIRTGADAVEENLVDVLIGLQHKGGFGFHLNDSKIKAIILVRTYVYKIILITRICDDIYDGIYACMHAMKDMFAGGTGTSASALEWAMSELMRNQLVMKKLQAQIREAFRGMVMVTEAELQASNLRYLKMVIKEALRLHPPAPLLVPRESIDACELDGYTIPAKSRVVINAWAIGRDGKYWEDADEFKPERFEDGAIDFMGSNYEFIPFGSGRRMCPGFNYGLASMELMLTGLLYHFDWSLPEGVNEVDMEEAPGLGVRRRLPLMLCATPFVPAVVVSAANLAIAS</sequence>
<dbReference type="PANTHER" id="PTHR47954">
    <property type="entry name" value="OS09G0275400 PROTEIN-RELATED"/>
    <property type="match status" value="1"/>
</dbReference>
<dbReference type="GO" id="GO:0016705">
    <property type="term" value="F:oxidoreductase activity, acting on paired donors, with incorporation or reduction of molecular oxygen"/>
    <property type="evidence" value="ECO:0007669"/>
    <property type="project" value="InterPro"/>
</dbReference>
<evidence type="ECO:0000256" key="1">
    <source>
        <dbReference type="RuleBase" id="RU000461"/>
    </source>
</evidence>
<dbReference type="EMBL" id="JAAALK010000289">
    <property type="protein sequence ID" value="KAG8049542.1"/>
    <property type="molecule type" value="Genomic_DNA"/>
</dbReference>
<feature type="transmembrane region" description="Helical" evidence="2">
    <location>
        <begin position="6"/>
        <end position="26"/>
    </location>
</feature>
<protein>
    <recommendedName>
        <fullName evidence="5">Premnaspirodiene oxygenase</fullName>
    </recommendedName>
</protein>
<dbReference type="PROSITE" id="PS00086">
    <property type="entry name" value="CYTOCHROME_P450"/>
    <property type="match status" value="1"/>
</dbReference>
<comment type="caution">
    <text evidence="3">The sequence shown here is derived from an EMBL/GenBank/DDBJ whole genome shotgun (WGS) entry which is preliminary data.</text>
</comment>
<dbReference type="GO" id="GO:0005506">
    <property type="term" value="F:iron ion binding"/>
    <property type="evidence" value="ECO:0007669"/>
    <property type="project" value="InterPro"/>
</dbReference>
<keyword evidence="1" id="KW-0503">Monooxygenase</keyword>
<evidence type="ECO:0000313" key="3">
    <source>
        <dbReference type="EMBL" id="KAG8049542.1"/>
    </source>
</evidence>
<keyword evidence="2" id="KW-0812">Transmembrane</keyword>
<dbReference type="OrthoDB" id="765152at2759"/>
<keyword evidence="4" id="KW-1185">Reference proteome</keyword>
<proteinExistence type="inferred from homology"/>
<reference evidence="3" key="1">
    <citation type="journal article" date="2021" name="bioRxiv">
        <title>Whole Genome Assembly and Annotation of Northern Wild Rice, Zizania palustris L., Supports a Whole Genome Duplication in the Zizania Genus.</title>
        <authorList>
            <person name="Haas M."/>
            <person name="Kono T."/>
            <person name="Macchietto M."/>
            <person name="Millas R."/>
            <person name="McGilp L."/>
            <person name="Shao M."/>
            <person name="Duquette J."/>
            <person name="Hirsch C.N."/>
            <person name="Kimball J."/>
        </authorList>
    </citation>
    <scope>NUCLEOTIDE SEQUENCE</scope>
    <source>
        <tissue evidence="3">Fresh leaf tissue</tissue>
    </source>
</reference>
<keyword evidence="1" id="KW-0408">Iron</keyword>
<keyword evidence="1" id="KW-0479">Metal-binding</keyword>
<dbReference type="GO" id="GO:0020037">
    <property type="term" value="F:heme binding"/>
    <property type="evidence" value="ECO:0007669"/>
    <property type="project" value="InterPro"/>
</dbReference>
<accession>A0A8J5RHZ8</accession>
<organism evidence="3 4">
    <name type="scientific">Zizania palustris</name>
    <name type="common">Northern wild rice</name>
    <dbReference type="NCBI Taxonomy" id="103762"/>
    <lineage>
        <taxon>Eukaryota</taxon>
        <taxon>Viridiplantae</taxon>
        <taxon>Streptophyta</taxon>
        <taxon>Embryophyta</taxon>
        <taxon>Tracheophyta</taxon>
        <taxon>Spermatophyta</taxon>
        <taxon>Magnoliopsida</taxon>
        <taxon>Liliopsida</taxon>
        <taxon>Poales</taxon>
        <taxon>Poaceae</taxon>
        <taxon>BOP clade</taxon>
        <taxon>Oryzoideae</taxon>
        <taxon>Oryzeae</taxon>
        <taxon>Zizaniinae</taxon>
        <taxon>Zizania</taxon>
    </lineage>
</organism>